<keyword evidence="1" id="KW-1133">Transmembrane helix</keyword>
<name>A0A0G1E9G7_9BACT</name>
<keyword evidence="1" id="KW-0472">Membrane</keyword>
<gene>
    <name evidence="3" type="ORF">UV54_C0030G0007</name>
</gene>
<keyword evidence="1" id="KW-0812">Transmembrane</keyword>
<sequence>MDKIKTTPKDFFLQLGVMAALYVSAISLINLLFQTIDYAFPDALAYYGDPYSSGIRIAIASLVIIFPLFIFLSQMNSKDFAVWPEKRELPVRRWLIYLTLFVAGIAVVVDLIALVNTFLSGEITMRFALKILAVLMVAGGVFGYFMYDLKKANTPLRQDKLFAWLAAAVVLASIVGGFL</sequence>
<proteinExistence type="predicted"/>
<evidence type="ECO:0000256" key="1">
    <source>
        <dbReference type="SAM" id="Phobius"/>
    </source>
</evidence>
<evidence type="ECO:0000259" key="2">
    <source>
        <dbReference type="Pfam" id="PF18920"/>
    </source>
</evidence>
<organism evidence="3 4">
    <name type="scientific">Candidatus Beckwithbacteria bacterium GW2011_GWA2_43_10</name>
    <dbReference type="NCBI Taxonomy" id="1618369"/>
    <lineage>
        <taxon>Bacteria</taxon>
        <taxon>Candidatus Beckwithiibacteriota</taxon>
    </lineage>
</organism>
<dbReference type="InterPro" id="IPR043728">
    <property type="entry name" value="DUF5671"/>
</dbReference>
<feature type="transmembrane region" description="Helical" evidence="1">
    <location>
        <begin position="12"/>
        <end position="33"/>
    </location>
</feature>
<protein>
    <recommendedName>
        <fullName evidence="2">DUF5671 domain-containing protein</fullName>
    </recommendedName>
</protein>
<feature type="transmembrane region" description="Helical" evidence="1">
    <location>
        <begin position="53"/>
        <end position="73"/>
    </location>
</feature>
<dbReference type="EMBL" id="LCEW01000030">
    <property type="protein sequence ID" value="KKS79676.1"/>
    <property type="molecule type" value="Genomic_DNA"/>
</dbReference>
<reference evidence="3 4" key="1">
    <citation type="journal article" date="2015" name="Nature">
        <title>rRNA introns, odd ribosomes, and small enigmatic genomes across a large radiation of phyla.</title>
        <authorList>
            <person name="Brown C.T."/>
            <person name="Hug L.A."/>
            <person name="Thomas B.C."/>
            <person name="Sharon I."/>
            <person name="Castelle C.J."/>
            <person name="Singh A."/>
            <person name="Wilkins M.J."/>
            <person name="Williams K.H."/>
            <person name="Banfield J.F."/>
        </authorList>
    </citation>
    <scope>NUCLEOTIDE SEQUENCE [LARGE SCALE GENOMIC DNA]</scope>
</reference>
<evidence type="ECO:0000313" key="4">
    <source>
        <dbReference type="Proteomes" id="UP000034213"/>
    </source>
</evidence>
<evidence type="ECO:0000313" key="3">
    <source>
        <dbReference type="EMBL" id="KKS79676.1"/>
    </source>
</evidence>
<feature type="domain" description="DUF5671" evidence="2">
    <location>
        <begin position="10"/>
        <end position="143"/>
    </location>
</feature>
<feature type="transmembrane region" description="Helical" evidence="1">
    <location>
        <begin position="127"/>
        <end position="149"/>
    </location>
</feature>
<accession>A0A0G1E9G7</accession>
<comment type="caution">
    <text evidence="3">The sequence shown here is derived from an EMBL/GenBank/DDBJ whole genome shotgun (WGS) entry which is preliminary data.</text>
</comment>
<dbReference type="AlphaFoldDB" id="A0A0G1E9G7"/>
<feature type="transmembrane region" description="Helical" evidence="1">
    <location>
        <begin position="94"/>
        <end position="115"/>
    </location>
</feature>
<feature type="non-terminal residue" evidence="3">
    <location>
        <position position="179"/>
    </location>
</feature>
<dbReference type="STRING" id="1618369.UV54_C0030G0007"/>
<feature type="transmembrane region" description="Helical" evidence="1">
    <location>
        <begin position="161"/>
        <end position="178"/>
    </location>
</feature>
<dbReference type="Pfam" id="PF18920">
    <property type="entry name" value="DUF5671"/>
    <property type="match status" value="1"/>
</dbReference>
<dbReference type="Proteomes" id="UP000034213">
    <property type="component" value="Unassembled WGS sequence"/>
</dbReference>